<accession>A0A6M1S620</accession>
<protein>
    <submittedName>
        <fullName evidence="2">Uncharacterized protein</fullName>
    </submittedName>
</protein>
<keyword evidence="1" id="KW-0812">Transmembrane</keyword>
<evidence type="ECO:0000256" key="1">
    <source>
        <dbReference type="SAM" id="Phobius"/>
    </source>
</evidence>
<feature type="transmembrane region" description="Helical" evidence="1">
    <location>
        <begin position="78"/>
        <end position="94"/>
    </location>
</feature>
<feature type="transmembrane region" description="Helical" evidence="1">
    <location>
        <begin position="271"/>
        <end position="289"/>
    </location>
</feature>
<dbReference type="Proteomes" id="UP000477849">
    <property type="component" value="Unassembled WGS sequence"/>
</dbReference>
<keyword evidence="3" id="KW-1185">Reference proteome</keyword>
<reference evidence="2 3" key="1">
    <citation type="submission" date="2020-02" db="EMBL/GenBank/DDBJ databases">
        <title>Genome sequence of the type strain CCBAU10050 of Rhizobium daejeonense.</title>
        <authorList>
            <person name="Gao J."/>
            <person name="Sun J."/>
        </authorList>
    </citation>
    <scope>NUCLEOTIDE SEQUENCE [LARGE SCALE GENOMIC DNA]</scope>
    <source>
        <strain evidence="2 3">CCBAU10050</strain>
    </source>
</reference>
<organism evidence="2 3">
    <name type="scientific">Rhizobium daejeonense</name>
    <dbReference type="NCBI Taxonomy" id="240521"/>
    <lineage>
        <taxon>Bacteria</taxon>
        <taxon>Pseudomonadati</taxon>
        <taxon>Pseudomonadota</taxon>
        <taxon>Alphaproteobacteria</taxon>
        <taxon>Hyphomicrobiales</taxon>
        <taxon>Rhizobiaceae</taxon>
        <taxon>Rhizobium/Agrobacterium group</taxon>
        <taxon>Rhizobium</taxon>
    </lineage>
</organism>
<feature type="transmembrane region" description="Helical" evidence="1">
    <location>
        <begin position="233"/>
        <end position="265"/>
    </location>
</feature>
<keyword evidence="1" id="KW-1133">Transmembrane helix</keyword>
<dbReference type="AlphaFoldDB" id="A0A6M1S620"/>
<feature type="transmembrane region" description="Helical" evidence="1">
    <location>
        <begin position="130"/>
        <end position="149"/>
    </location>
</feature>
<feature type="transmembrane region" description="Helical" evidence="1">
    <location>
        <begin position="24"/>
        <end position="44"/>
    </location>
</feature>
<comment type="caution">
    <text evidence="2">The sequence shown here is derived from an EMBL/GenBank/DDBJ whole genome shotgun (WGS) entry which is preliminary data.</text>
</comment>
<keyword evidence="1" id="KW-0472">Membrane</keyword>
<dbReference type="RefSeq" id="WP_163903313.1">
    <property type="nucleotide sequence ID" value="NZ_CP048427.1"/>
</dbReference>
<evidence type="ECO:0000313" key="2">
    <source>
        <dbReference type="EMBL" id="NGO64640.1"/>
    </source>
</evidence>
<name>A0A6M1S620_9HYPH</name>
<feature type="transmembrane region" description="Helical" evidence="1">
    <location>
        <begin position="333"/>
        <end position="356"/>
    </location>
</feature>
<gene>
    <name evidence="2" type="ORF">G6N76_13280</name>
</gene>
<feature type="transmembrane region" description="Helical" evidence="1">
    <location>
        <begin position="368"/>
        <end position="399"/>
    </location>
</feature>
<evidence type="ECO:0000313" key="3">
    <source>
        <dbReference type="Proteomes" id="UP000477849"/>
    </source>
</evidence>
<sequence>MDLGALNNTQGSLSTGAARSDGRLVRIVVPLAVMYNGLLALINAHVMPLGFAHVALVEIGLLFISLMYLLYRGLSQEALPVVVLVGFFAIVMLYTSVANGMLFVDFFRNVLIIAVFCQLGAMTDGRTVEFVFRICCLCVLSVLLVEIFFTKIYEDLLYPALYFTNTRGLEQISFGGSKIFQNAINIPGRFSFGLSDHRTASLFLEQVSLANFSGVLDVYLVSRFSRIKRFDRILMVSTVILILLTNDSRSMLAFSMICLGGYFIFPKLSNVLRPLVMPVVICAGALVFLMRPDASGDTLDGRIVLTMKGFLNLDFVELLALNVRIIGNFADSGYIYVINAGTVFGLIAFWLFVTFYPGGQSDDQKRCAFALATFIFLNMMIGGTAIFSIKVGALIWLLVGYMKFSEGEGKLTALPDHQRQQL</sequence>
<dbReference type="EMBL" id="JAAKZH010000004">
    <property type="protein sequence ID" value="NGO64640.1"/>
    <property type="molecule type" value="Genomic_DNA"/>
</dbReference>
<feature type="transmembrane region" description="Helical" evidence="1">
    <location>
        <begin position="50"/>
        <end position="71"/>
    </location>
</feature>
<proteinExistence type="predicted"/>